<organism evidence="1 2">
    <name type="scientific">Buteo japonicus</name>
    <dbReference type="NCBI Taxonomy" id="224669"/>
    <lineage>
        <taxon>Eukaryota</taxon>
        <taxon>Metazoa</taxon>
        <taxon>Chordata</taxon>
        <taxon>Craniata</taxon>
        <taxon>Vertebrata</taxon>
        <taxon>Euteleostomi</taxon>
        <taxon>Archelosauria</taxon>
        <taxon>Archosauria</taxon>
        <taxon>Dinosauria</taxon>
        <taxon>Saurischia</taxon>
        <taxon>Theropoda</taxon>
        <taxon>Coelurosauria</taxon>
        <taxon>Aves</taxon>
        <taxon>Neognathae</taxon>
        <taxon>Neoaves</taxon>
        <taxon>Telluraves</taxon>
        <taxon>Accipitrimorphae</taxon>
        <taxon>Accipitriformes</taxon>
        <taxon>Accipitridae</taxon>
        <taxon>Accipitrinae</taxon>
        <taxon>Buteo</taxon>
    </lineage>
</organism>
<evidence type="ECO:0000313" key="1">
    <source>
        <dbReference type="Ensembl" id="ENSBJAP00000007606.1"/>
    </source>
</evidence>
<reference evidence="1" key="1">
    <citation type="submission" date="2025-08" db="UniProtKB">
        <authorList>
            <consortium name="Ensembl"/>
        </authorList>
    </citation>
    <scope>IDENTIFICATION</scope>
</reference>
<evidence type="ECO:0000313" key="2">
    <source>
        <dbReference type="Proteomes" id="UP000694555"/>
    </source>
</evidence>
<keyword evidence="2" id="KW-1185">Reference proteome</keyword>
<proteinExistence type="predicted"/>
<sequence length="87" mass="10251">MGGRKGDKPRLCFVKICFCHEWRNLLYLRDNKENRTLFFPYKNHNYQQEAEKSCIYIKKFGELEEICVFTDTSSFNGSLPSTCPDSL</sequence>
<protein>
    <submittedName>
        <fullName evidence="1">Uncharacterized protein</fullName>
    </submittedName>
</protein>
<dbReference type="Ensembl" id="ENSBJAT00000007824.1">
    <property type="protein sequence ID" value="ENSBJAP00000007606.1"/>
    <property type="gene ID" value="ENSBJAG00000005338.1"/>
</dbReference>
<dbReference type="AlphaFoldDB" id="A0A8C0AV96"/>
<accession>A0A8C0AV96</accession>
<dbReference type="SUPFAM" id="SSF57783">
    <property type="entry name" value="Zinc beta-ribbon"/>
    <property type="match status" value="1"/>
</dbReference>
<dbReference type="Gene3D" id="2.20.25.10">
    <property type="match status" value="1"/>
</dbReference>
<name>A0A8C0AV96_9AVES</name>
<reference evidence="1" key="2">
    <citation type="submission" date="2025-09" db="UniProtKB">
        <authorList>
            <consortium name="Ensembl"/>
        </authorList>
    </citation>
    <scope>IDENTIFICATION</scope>
</reference>
<dbReference type="Proteomes" id="UP000694555">
    <property type="component" value="Unplaced"/>
</dbReference>